<evidence type="ECO:0000259" key="11">
    <source>
        <dbReference type="PROSITE" id="PS50884"/>
    </source>
</evidence>
<evidence type="ECO:0000313" key="13">
    <source>
        <dbReference type="Proteomes" id="UP001346149"/>
    </source>
</evidence>
<feature type="domain" description="Dof-type" evidence="11">
    <location>
        <begin position="22"/>
        <end position="76"/>
    </location>
</feature>
<dbReference type="InterPro" id="IPR045174">
    <property type="entry name" value="Dof"/>
</dbReference>
<comment type="function">
    <text evidence="9">Transcription factor that binds specifically to a 5'-AA[AG]G-3' consensus core sequence.</text>
</comment>
<organism evidence="12 13">
    <name type="scientific">Trapa natans</name>
    <name type="common">Water chestnut</name>
    <dbReference type="NCBI Taxonomy" id="22666"/>
    <lineage>
        <taxon>Eukaryota</taxon>
        <taxon>Viridiplantae</taxon>
        <taxon>Streptophyta</taxon>
        <taxon>Embryophyta</taxon>
        <taxon>Tracheophyta</taxon>
        <taxon>Spermatophyta</taxon>
        <taxon>Magnoliopsida</taxon>
        <taxon>eudicotyledons</taxon>
        <taxon>Gunneridae</taxon>
        <taxon>Pentapetalae</taxon>
        <taxon>rosids</taxon>
        <taxon>malvids</taxon>
        <taxon>Myrtales</taxon>
        <taxon>Lythraceae</taxon>
        <taxon>Trapa</taxon>
    </lineage>
</organism>
<keyword evidence="2 8" id="KW-0863">Zinc-finger</keyword>
<evidence type="ECO:0000256" key="4">
    <source>
        <dbReference type="ARBA" id="ARBA00023015"/>
    </source>
</evidence>
<feature type="compositionally biased region" description="Low complexity" evidence="10">
    <location>
        <begin position="122"/>
        <end position="132"/>
    </location>
</feature>
<dbReference type="InterPro" id="IPR003851">
    <property type="entry name" value="Znf_Dof"/>
</dbReference>
<evidence type="ECO:0000256" key="10">
    <source>
        <dbReference type="SAM" id="MobiDB-lite"/>
    </source>
</evidence>
<keyword evidence="3 9" id="KW-0862">Zinc</keyword>
<sequence>MMMESMEFRDAMMLGHLQQKVLKCPRCDSTNTKFCYYNNYNLSQPRHFCRSCRRYWTKGGVLRNIPVGGGSRKNKRSKASKIPPPPEQLLDREEAASDEVCQTSATASSPPPKKLPERRSSSHSCTSRQSSSLTAATVVSGHSTEGARYDAKIGHRTVTGAFTGIENLTGLITASTTAGAALSQRNDNETREQQPWKNLTDENNIFDQTVQMDFRGEALWPSDWQIKDQGLLDVPTTVDQAYWSEGQSPSTDPSLYLP</sequence>
<comment type="caution">
    <text evidence="12">The sequence shown here is derived from an EMBL/GenBank/DDBJ whole genome shotgun (WGS) entry which is preliminary data.</text>
</comment>
<comment type="subcellular location">
    <subcellularLocation>
        <location evidence="8 9">Nucleus</location>
    </subcellularLocation>
</comment>
<dbReference type="Pfam" id="PF02701">
    <property type="entry name" value="Zn_ribbon_Dof"/>
    <property type="match status" value="1"/>
</dbReference>
<proteinExistence type="predicted"/>
<name>A0AAN7L2Q8_TRANT</name>
<dbReference type="AlphaFoldDB" id="A0AAN7L2Q8"/>
<keyword evidence="1 9" id="KW-0479">Metal-binding</keyword>
<evidence type="ECO:0000313" key="12">
    <source>
        <dbReference type="EMBL" id="KAK4775058.1"/>
    </source>
</evidence>
<accession>A0AAN7L2Q8</accession>
<evidence type="ECO:0000256" key="6">
    <source>
        <dbReference type="ARBA" id="ARBA00023163"/>
    </source>
</evidence>
<gene>
    <name evidence="12" type="ORF">SAY86_009993</name>
</gene>
<evidence type="ECO:0000256" key="1">
    <source>
        <dbReference type="ARBA" id="ARBA00022723"/>
    </source>
</evidence>
<keyword evidence="7 8" id="KW-0539">Nucleus</keyword>
<dbReference type="Proteomes" id="UP001346149">
    <property type="component" value="Unassembled WGS sequence"/>
</dbReference>
<keyword evidence="4 9" id="KW-0805">Transcription regulation</keyword>
<evidence type="ECO:0000256" key="8">
    <source>
        <dbReference type="PROSITE-ProRule" id="PRU00071"/>
    </source>
</evidence>
<dbReference type="GO" id="GO:0003700">
    <property type="term" value="F:DNA-binding transcription factor activity"/>
    <property type="evidence" value="ECO:0007669"/>
    <property type="project" value="UniProtKB-UniRule"/>
</dbReference>
<evidence type="ECO:0000256" key="2">
    <source>
        <dbReference type="ARBA" id="ARBA00022771"/>
    </source>
</evidence>
<keyword evidence="6 9" id="KW-0804">Transcription</keyword>
<dbReference type="GO" id="GO:0005634">
    <property type="term" value="C:nucleus"/>
    <property type="evidence" value="ECO:0007669"/>
    <property type="project" value="UniProtKB-SubCell"/>
</dbReference>
<evidence type="ECO:0000256" key="9">
    <source>
        <dbReference type="RuleBase" id="RU369094"/>
    </source>
</evidence>
<dbReference type="PANTHER" id="PTHR31992">
    <property type="entry name" value="DOF ZINC FINGER PROTEIN DOF1.4-RELATED"/>
    <property type="match status" value="1"/>
</dbReference>
<evidence type="ECO:0000256" key="3">
    <source>
        <dbReference type="ARBA" id="ARBA00022833"/>
    </source>
</evidence>
<evidence type="ECO:0000256" key="7">
    <source>
        <dbReference type="ARBA" id="ARBA00023242"/>
    </source>
</evidence>
<reference evidence="12 13" key="1">
    <citation type="journal article" date="2023" name="Hortic Res">
        <title>Pangenome of water caltrop reveals structural variations and asymmetric subgenome divergence after allopolyploidization.</title>
        <authorList>
            <person name="Zhang X."/>
            <person name="Chen Y."/>
            <person name="Wang L."/>
            <person name="Yuan Y."/>
            <person name="Fang M."/>
            <person name="Shi L."/>
            <person name="Lu R."/>
            <person name="Comes H.P."/>
            <person name="Ma Y."/>
            <person name="Chen Y."/>
            <person name="Huang G."/>
            <person name="Zhou Y."/>
            <person name="Zheng Z."/>
            <person name="Qiu Y."/>
        </authorList>
    </citation>
    <scope>NUCLEOTIDE SEQUENCE [LARGE SCALE GENOMIC DNA]</scope>
    <source>
        <strain evidence="12">F231</strain>
    </source>
</reference>
<dbReference type="PROSITE" id="PS01361">
    <property type="entry name" value="ZF_DOF_1"/>
    <property type="match status" value="1"/>
</dbReference>
<dbReference type="GO" id="GO:0008270">
    <property type="term" value="F:zinc ion binding"/>
    <property type="evidence" value="ECO:0007669"/>
    <property type="project" value="UniProtKB-KW"/>
</dbReference>
<evidence type="ECO:0000256" key="5">
    <source>
        <dbReference type="ARBA" id="ARBA00023125"/>
    </source>
</evidence>
<feature type="region of interest" description="Disordered" evidence="10">
    <location>
        <begin position="63"/>
        <end position="139"/>
    </location>
</feature>
<dbReference type="PROSITE" id="PS50884">
    <property type="entry name" value="ZF_DOF_2"/>
    <property type="match status" value="1"/>
</dbReference>
<protein>
    <recommendedName>
        <fullName evidence="9">Dof zinc finger protein</fullName>
    </recommendedName>
</protein>
<dbReference type="GO" id="GO:0003677">
    <property type="term" value="F:DNA binding"/>
    <property type="evidence" value="ECO:0007669"/>
    <property type="project" value="UniProtKB-UniRule"/>
</dbReference>
<dbReference type="EMBL" id="JAXQNO010000019">
    <property type="protein sequence ID" value="KAK4775058.1"/>
    <property type="molecule type" value="Genomic_DNA"/>
</dbReference>
<keyword evidence="5 8" id="KW-0238">DNA-binding</keyword>
<keyword evidence="13" id="KW-1185">Reference proteome</keyword>